<proteinExistence type="predicted"/>
<sequence>MPNINMFGNALLGIAQGFDNYQKTQSDLDYLRQSRAQQLVANDQANQLNQLKIAQEQQQVQLADDVNNYARRSLAPDDGSAGNALAGTDRTPTQQGQAIAGQTAPNAPRGNTVANPFQGGSQGQPAQGPAGGTNTGTGVQAGKSTSGLKTGAYNVDQYAAWDKQFGFKPGTAYALIMAESGGDPNAVSPTGAVGPTQVLPSTAANPGFGIKPGNPRDPEFGLGYFKKMLDLADGNYDIARSYYLNGPNAKSPDAPGTHTYLARQHQFESQFNAGSTAQQSQSAPTPADRVDQAESAGVTMTPVSMGQAVDAQSRMIASYDRAAMQAARDGNMQAAQVLAAKAEAMRGQQLDLSEKRNRVQKDANEQVSKLAVGVVDQPSYNNLISNIAQNPAMQAAVAGLNLSGNFEADRNKLATLASRTLTLTDQADLQFRTDDQRIKDAKERREQEQYDRQRMQEVQQRDAAARADAQRRDDAARQGVPYVPSFASSAPPGTTPQEIAKARQENQKTWQTFDKDTSTQRAGVQQKAQLSSSIYNLVANGGDGFTGGWFNAGKNSLPEKVVPATLSDRQQEFFKQANQLVLAVQASAPPGAQRSAATAAMAGIIQTTKPNLSLSPQANMAIASDLYYGAQSDVEMYKWLDSARRLNPDASPQDLMLQWREYENSIGPAQIYDPKDGKMHINSATVPTLPNGQPNPDYQSPYEYFAHKGAK</sequence>
<dbReference type="InterPro" id="IPR023346">
    <property type="entry name" value="Lysozyme-like_dom_sf"/>
</dbReference>
<evidence type="ECO:0000256" key="1">
    <source>
        <dbReference type="SAM" id="MobiDB-lite"/>
    </source>
</evidence>
<dbReference type="InterPro" id="IPR008258">
    <property type="entry name" value="Transglycosylase_SLT_dom_1"/>
</dbReference>
<keyword evidence="4" id="KW-1185">Reference proteome</keyword>
<feature type="region of interest" description="Disordered" evidence="1">
    <location>
        <begin position="434"/>
        <end position="504"/>
    </location>
</feature>
<accession>A0A158DGZ8</accession>
<feature type="domain" description="Transglycosylase SLT" evidence="2">
    <location>
        <begin position="160"/>
        <end position="247"/>
    </location>
</feature>
<reference evidence="3" key="1">
    <citation type="submission" date="2016-01" db="EMBL/GenBank/DDBJ databases">
        <authorList>
            <person name="Peeters C."/>
        </authorList>
    </citation>
    <scope>NUCLEOTIDE SEQUENCE [LARGE SCALE GENOMIC DNA]</scope>
    <source>
        <strain evidence="3">LMG 29323</strain>
    </source>
</reference>
<comment type="caution">
    <text evidence="3">The sequence shown here is derived from an EMBL/GenBank/DDBJ whole genome shotgun (WGS) entry which is preliminary data.</text>
</comment>
<feature type="compositionally biased region" description="Polar residues" evidence="1">
    <location>
        <begin position="486"/>
        <end position="497"/>
    </location>
</feature>
<dbReference type="Proteomes" id="UP000054911">
    <property type="component" value="Unassembled WGS sequence"/>
</dbReference>
<gene>
    <name evidence="3" type="ORF">AWB80_06889</name>
</gene>
<dbReference type="AlphaFoldDB" id="A0A158DGZ8"/>
<evidence type="ECO:0000313" key="4">
    <source>
        <dbReference type="Proteomes" id="UP000054911"/>
    </source>
</evidence>
<dbReference type="SUPFAM" id="SSF53955">
    <property type="entry name" value="Lysozyme-like"/>
    <property type="match status" value="1"/>
</dbReference>
<evidence type="ECO:0000259" key="2">
    <source>
        <dbReference type="Pfam" id="PF01464"/>
    </source>
</evidence>
<feature type="region of interest" description="Disordered" evidence="1">
    <location>
        <begin position="72"/>
        <end position="143"/>
    </location>
</feature>
<evidence type="ECO:0000313" key="3">
    <source>
        <dbReference type="EMBL" id="SAK93912.1"/>
    </source>
</evidence>
<dbReference type="STRING" id="1777141.AWB80_06889"/>
<feature type="compositionally biased region" description="Low complexity" evidence="1">
    <location>
        <begin position="91"/>
        <end position="105"/>
    </location>
</feature>
<dbReference type="EMBL" id="FCOE02000039">
    <property type="protein sequence ID" value="SAK93912.1"/>
    <property type="molecule type" value="Genomic_DNA"/>
</dbReference>
<dbReference type="CDD" id="cd00254">
    <property type="entry name" value="LT-like"/>
    <property type="match status" value="1"/>
</dbReference>
<name>A0A158DGZ8_9BURK</name>
<organism evidence="3 4">
    <name type="scientific">Caballeronia pedi</name>
    <dbReference type="NCBI Taxonomy" id="1777141"/>
    <lineage>
        <taxon>Bacteria</taxon>
        <taxon>Pseudomonadati</taxon>
        <taxon>Pseudomonadota</taxon>
        <taxon>Betaproteobacteria</taxon>
        <taxon>Burkholderiales</taxon>
        <taxon>Burkholderiaceae</taxon>
        <taxon>Caballeronia</taxon>
    </lineage>
</organism>
<feature type="compositionally biased region" description="Basic and acidic residues" evidence="1">
    <location>
        <begin position="434"/>
        <end position="476"/>
    </location>
</feature>
<dbReference type="RefSeq" id="WP_087131823.1">
    <property type="nucleotide sequence ID" value="NZ_FCOE02000039.1"/>
</dbReference>
<dbReference type="Gene3D" id="1.10.530.10">
    <property type="match status" value="1"/>
</dbReference>
<dbReference type="Pfam" id="PF01464">
    <property type="entry name" value="SLT"/>
    <property type="match status" value="1"/>
</dbReference>
<protein>
    <submittedName>
        <fullName evidence="3">Transglycosylase SLT domain protein</fullName>
    </submittedName>
</protein>